<evidence type="ECO:0000256" key="1">
    <source>
        <dbReference type="PROSITE-ProRule" id="PRU00169"/>
    </source>
</evidence>
<organism evidence="3 4">
    <name type="scientific">Christiangramia sediminicola</name>
    <dbReference type="NCBI Taxonomy" id="3073267"/>
    <lineage>
        <taxon>Bacteria</taxon>
        <taxon>Pseudomonadati</taxon>
        <taxon>Bacteroidota</taxon>
        <taxon>Flavobacteriia</taxon>
        <taxon>Flavobacteriales</taxon>
        <taxon>Flavobacteriaceae</taxon>
        <taxon>Christiangramia</taxon>
    </lineage>
</organism>
<dbReference type="RefSeq" id="WP_309560429.1">
    <property type="nucleotide sequence ID" value="NZ_JAVJIU010000001.1"/>
</dbReference>
<name>A0ABU1EMD1_9FLAO</name>
<dbReference type="SUPFAM" id="SSF52172">
    <property type="entry name" value="CheY-like"/>
    <property type="match status" value="1"/>
</dbReference>
<dbReference type="PROSITE" id="PS50110">
    <property type="entry name" value="RESPONSE_REGULATORY"/>
    <property type="match status" value="1"/>
</dbReference>
<evidence type="ECO:0000313" key="3">
    <source>
        <dbReference type="EMBL" id="MDR5589545.1"/>
    </source>
</evidence>
<keyword evidence="1" id="KW-0597">Phosphoprotein</keyword>
<feature type="domain" description="Response regulatory" evidence="2">
    <location>
        <begin position="4"/>
        <end position="132"/>
    </location>
</feature>
<gene>
    <name evidence="3" type="ORF">RE431_02770</name>
</gene>
<reference evidence="4" key="1">
    <citation type="submission" date="2023-07" db="EMBL/GenBank/DDBJ databases">
        <title>Christiangramia sp. SM2212., a novel bacterium of the family Flavobacteriaceae isolated from the sea sediment.</title>
        <authorList>
            <person name="Wang J."/>
            <person name="Zhang X."/>
        </authorList>
    </citation>
    <scope>NUCLEOTIDE SEQUENCE [LARGE SCALE GENOMIC DNA]</scope>
    <source>
        <strain evidence="4">SM2212</strain>
    </source>
</reference>
<dbReference type="EMBL" id="JAVJIU010000001">
    <property type="protein sequence ID" value="MDR5589545.1"/>
    <property type="molecule type" value="Genomic_DNA"/>
</dbReference>
<feature type="modified residue" description="4-aspartylphosphate" evidence="1">
    <location>
        <position position="59"/>
    </location>
</feature>
<protein>
    <submittedName>
        <fullName evidence="3">Response regulator</fullName>
    </submittedName>
</protein>
<sequence length="221" mass="25266">MFKKVLIAEDMDTVNHAVTSVLKDLKIENSDHVQYCDNAYILAKKALNENTPYDLLICDLSFKKDHREESITSGQELIRILKEEDPNLKVLVNSIEDSPLTVNKLWESGNINAYVCKDRNGMSSLKKAIEAIHRNRKYNSPGIEEKLNKSNTFTLNDFEISLLDCLAKGMTQDQIQEHYKTNNIKPSSKSSIEKRLKELKEEFQANTTAHLIGIVKDLRLI</sequence>
<dbReference type="InterPro" id="IPR001789">
    <property type="entry name" value="Sig_transdc_resp-reg_receiver"/>
</dbReference>
<evidence type="ECO:0000259" key="2">
    <source>
        <dbReference type="PROSITE" id="PS50110"/>
    </source>
</evidence>
<comment type="caution">
    <text evidence="3">The sequence shown here is derived from an EMBL/GenBank/DDBJ whole genome shotgun (WGS) entry which is preliminary data.</text>
</comment>
<proteinExistence type="predicted"/>
<evidence type="ECO:0000313" key="4">
    <source>
        <dbReference type="Proteomes" id="UP001257234"/>
    </source>
</evidence>
<accession>A0ABU1EMD1</accession>
<dbReference type="Proteomes" id="UP001257234">
    <property type="component" value="Unassembled WGS sequence"/>
</dbReference>
<dbReference type="Gene3D" id="3.40.50.2300">
    <property type="match status" value="1"/>
</dbReference>
<keyword evidence="4" id="KW-1185">Reference proteome</keyword>
<dbReference type="InterPro" id="IPR011006">
    <property type="entry name" value="CheY-like_superfamily"/>
</dbReference>